<accession>A0A3P7PMA2</accession>
<name>A0A3P7PMA2_DIBLA</name>
<dbReference type="EMBL" id="UYRU01110145">
    <property type="protein sequence ID" value="VDN44071.1"/>
    <property type="molecule type" value="Genomic_DNA"/>
</dbReference>
<reference evidence="1 2" key="1">
    <citation type="submission" date="2018-11" db="EMBL/GenBank/DDBJ databases">
        <authorList>
            <consortium name="Pathogen Informatics"/>
        </authorList>
    </citation>
    <scope>NUCLEOTIDE SEQUENCE [LARGE SCALE GENOMIC DNA]</scope>
</reference>
<evidence type="ECO:0000313" key="1">
    <source>
        <dbReference type="EMBL" id="VDN44071.1"/>
    </source>
</evidence>
<proteinExistence type="predicted"/>
<gene>
    <name evidence="1" type="ORF">DILT_LOCUS19259</name>
</gene>
<dbReference type="AlphaFoldDB" id="A0A3P7PMA2"/>
<evidence type="ECO:0000313" key="2">
    <source>
        <dbReference type="Proteomes" id="UP000281553"/>
    </source>
</evidence>
<organism evidence="1 2">
    <name type="scientific">Dibothriocephalus latus</name>
    <name type="common">Fish tapeworm</name>
    <name type="synonym">Diphyllobothrium latum</name>
    <dbReference type="NCBI Taxonomy" id="60516"/>
    <lineage>
        <taxon>Eukaryota</taxon>
        <taxon>Metazoa</taxon>
        <taxon>Spiralia</taxon>
        <taxon>Lophotrochozoa</taxon>
        <taxon>Platyhelminthes</taxon>
        <taxon>Cestoda</taxon>
        <taxon>Eucestoda</taxon>
        <taxon>Diphyllobothriidea</taxon>
        <taxon>Diphyllobothriidae</taxon>
        <taxon>Dibothriocephalus</taxon>
    </lineage>
</organism>
<dbReference type="Proteomes" id="UP000281553">
    <property type="component" value="Unassembled WGS sequence"/>
</dbReference>
<sequence>MDGTSPCVMVAEAGLESSTQSLLHRRRPKVQELLDRRCRAKSSVALFDTSNLTAAVG</sequence>
<protein>
    <submittedName>
        <fullName evidence="1">Uncharacterized protein</fullName>
    </submittedName>
</protein>
<keyword evidence="2" id="KW-1185">Reference proteome</keyword>